<dbReference type="AlphaFoldDB" id="A0A2S7N0V8"/>
<dbReference type="EMBL" id="PKOZ01000003">
    <property type="protein sequence ID" value="PQD95722.1"/>
    <property type="molecule type" value="Genomic_DNA"/>
</dbReference>
<keyword evidence="4" id="KW-1185">Reference proteome</keyword>
<keyword evidence="3" id="KW-0255">Endonuclease</keyword>
<dbReference type="InterPro" id="IPR044925">
    <property type="entry name" value="His-Me_finger_sf"/>
</dbReference>
<evidence type="ECO:0000256" key="1">
    <source>
        <dbReference type="ARBA" id="ARBA00022722"/>
    </source>
</evidence>
<dbReference type="PANTHER" id="PTHR33607">
    <property type="entry name" value="ENDONUCLEASE-1"/>
    <property type="match status" value="1"/>
</dbReference>
<protein>
    <submittedName>
        <fullName evidence="3">Endonuclease I</fullName>
    </submittedName>
</protein>
<proteinExistence type="predicted"/>
<reference evidence="3 4" key="1">
    <citation type="submission" date="2017-12" db="EMBL/GenBank/DDBJ databases">
        <title>Taxonomic description and draft genome of Pradoshia cofamensis Gen. nov., sp. nov., a thermotolerant bacillale isolated from anterior gut of earthworm Eisenia fetida.</title>
        <authorList>
            <person name="Saha T."/>
            <person name="Chakraborty R."/>
        </authorList>
    </citation>
    <scope>NUCLEOTIDE SEQUENCE [LARGE SCALE GENOMIC DNA]</scope>
    <source>
        <strain evidence="3 4">EAG3</strain>
    </source>
</reference>
<sequence length="338" mass="39387">MNPNQQAYNDILQRIRAMEKQLQADIAYFMQNLTKDAPIYAAQHKKLMPASLSDMFEQTTKTFKATARDTQDVYYDETPDNQLKTAYYQNISFDATNDELLGNIKHLVANTHKNQLPYSQSKKELHSRVDLHEDGKARSIYSGKSLERDYLIAQDLFYEAAVRKELTKYDTLRAVNAQTMTPLDSILAALSLNVEHVIPQSWFDKASPMVGDLHHLFTCEMNCNSFRSNIPYYDFEDYNPSAAKEMIRNDCGKRDGEERFEPQNGKGAVARATMYFLIRYPDKLPKERIRLIDMAMLYKWHQENPVTVYEKRRNWLIHQLQGNRNPFIDYPDTANILL</sequence>
<evidence type="ECO:0000313" key="3">
    <source>
        <dbReference type="EMBL" id="PQD95722.1"/>
    </source>
</evidence>
<keyword evidence="2" id="KW-0378">Hydrolase</keyword>
<evidence type="ECO:0000313" key="4">
    <source>
        <dbReference type="Proteomes" id="UP000239663"/>
    </source>
</evidence>
<dbReference type="SUPFAM" id="SSF54060">
    <property type="entry name" value="His-Me finger endonucleases"/>
    <property type="match status" value="1"/>
</dbReference>
<dbReference type="OrthoDB" id="9801679at2"/>
<dbReference type="Proteomes" id="UP000239663">
    <property type="component" value="Unassembled WGS sequence"/>
</dbReference>
<dbReference type="PANTHER" id="PTHR33607:SF2">
    <property type="entry name" value="ENDONUCLEASE-1"/>
    <property type="match status" value="1"/>
</dbReference>
<name>A0A2S7N0V8_9BACI</name>
<comment type="caution">
    <text evidence="3">The sequence shown here is derived from an EMBL/GenBank/DDBJ whole genome shotgun (WGS) entry which is preliminary data.</text>
</comment>
<dbReference type="RefSeq" id="WP_104848868.1">
    <property type="nucleotide sequence ID" value="NZ_PKOZ01000003.1"/>
</dbReference>
<dbReference type="GO" id="GO:0016787">
    <property type="term" value="F:hydrolase activity"/>
    <property type="evidence" value="ECO:0007669"/>
    <property type="project" value="UniProtKB-KW"/>
</dbReference>
<gene>
    <name evidence="3" type="ORF">CYL18_07460</name>
</gene>
<organism evidence="3 4">
    <name type="scientific">Pradoshia eiseniae</name>
    <dbReference type="NCBI Taxonomy" id="2064768"/>
    <lineage>
        <taxon>Bacteria</taxon>
        <taxon>Bacillati</taxon>
        <taxon>Bacillota</taxon>
        <taxon>Bacilli</taxon>
        <taxon>Bacillales</taxon>
        <taxon>Bacillaceae</taxon>
        <taxon>Pradoshia</taxon>
    </lineage>
</organism>
<dbReference type="Pfam" id="PF04231">
    <property type="entry name" value="Endonuclease_1"/>
    <property type="match status" value="1"/>
</dbReference>
<keyword evidence="1" id="KW-0540">Nuclease</keyword>
<dbReference type="GO" id="GO:0004519">
    <property type="term" value="F:endonuclease activity"/>
    <property type="evidence" value="ECO:0007669"/>
    <property type="project" value="UniProtKB-KW"/>
</dbReference>
<accession>A0A2S7N0V8</accession>
<dbReference type="InterPro" id="IPR007346">
    <property type="entry name" value="Endonuclease-I"/>
</dbReference>
<evidence type="ECO:0000256" key="2">
    <source>
        <dbReference type="ARBA" id="ARBA00022801"/>
    </source>
</evidence>